<dbReference type="SMART" id="SM01307">
    <property type="entry name" value="RICTOR_M"/>
    <property type="match status" value="1"/>
</dbReference>
<organism evidence="6 7">
    <name type="scientific">Lentinula edodes</name>
    <name type="common">Shiitake mushroom</name>
    <name type="synonym">Lentinus edodes</name>
    <dbReference type="NCBI Taxonomy" id="5353"/>
    <lineage>
        <taxon>Eukaryota</taxon>
        <taxon>Fungi</taxon>
        <taxon>Dikarya</taxon>
        <taxon>Basidiomycota</taxon>
        <taxon>Agaricomycotina</taxon>
        <taxon>Agaricomycetes</taxon>
        <taxon>Agaricomycetidae</taxon>
        <taxon>Agaricales</taxon>
        <taxon>Marasmiineae</taxon>
        <taxon>Omphalotaceae</taxon>
        <taxon>Lentinula</taxon>
    </lineage>
</organism>
<evidence type="ECO:0000256" key="1">
    <source>
        <dbReference type="ARBA" id="ARBA00008878"/>
    </source>
</evidence>
<name>A0A1Q3EEP9_LENED</name>
<dbReference type="EMBL" id="BDGU01000267">
    <property type="protein sequence ID" value="GAW05695.1"/>
    <property type="molecule type" value="Genomic_DNA"/>
</dbReference>
<dbReference type="PANTHER" id="PTHR13298:SF11">
    <property type="entry name" value="RAPAMYCIN-INSENSITIVE COMPANION OF MTOR"/>
    <property type="match status" value="1"/>
</dbReference>
<evidence type="ECO:0000256" key="2">
    <source>
        <dbReference type="SAM" id="MobiDB-lite"/>
    </source>
</evidence>
<dbReference type="InterPro" id="IPR028268">
    <property type="entry name" value="Pianissimo_fam"/>
</dbReference>
<dbReference type="SMART" id="SM01308">
    <property type="entry name" value="RICTOR_N"/>
    <property type="match status" value="1"/>
</dbReference>
<dbReference type="PANTHER" id="PTHR13298">
    <property type="entry name" value="CYTOSOLIC REGULATOR PIANISSIMO"/>
    <property type="match status" value="1"/>
</dbReference>
<reference evidence="6 7" key="2">
    <citation type="submission" date="2017-02" db="EMBL/GenBank/DDBJ databases">
        <title>A genome survey and senescence transcriptome analysis in Lentinula edodes.</title>
        <authorList>
            <person name="Sakamoto Y."/>
            <person name="Nakade K."/>
            <person name="Sato S."/>
            <person name="Yoshida Y."/>
            <person name="Miyazaki K."/>
            <person name="Natsume S."/>
            <person name="Konno N."/>
        </authorList>
    </citation>
    <scope>NUCLEOTIDE SEQUENCE [LARGE SCALE GENOMIC DNA]</scope>
    <source>
        <strain evidence="6 7">NBRC 111202</strain>
    </source>
</reference>
<dbReference type="InterPro" id="IPR036812">
    <property type="entry name" value="NAD(P)_OxRdtase_dom_sf"/>
</dbReference>
<dbReference type="Pfam" id="PF14663">
    <property type="entry name" value="RasGEF_N_2"/>
    <property type="match status" value="1"/>
</dbReference>
<dbReference type="InterPro" id="IPR016024">
    <property type="entry name" value="ARM-type_fold"/>
</dbReference>
<dbReference type="GO" id="GO:0038203">
    <property type="term" value="P:TORC2 signaling"/>
    <property type="evidence" value="ECO:0007669"/>
    <property type="project" value="TreeGrafter"/>
</dbReference>
<evidence type="ECO:0000259" key="5">
    <source>
        <dbReference type="SMART" id="SM01310"/>
    </source>
</evidence>
<dbReference type="Pfam" id="PF00248">
    <property type="entry name" value="Aldo_ket_red"/>
    <property type="match status" value="1"/>
</dbReference>
<dbReference type="SUPFAM" id="SSF51430">
    <property type="entry name" value="NAD(P)-linked oxidoreductase"/>
    <property type="match status" value="1"/>
</dbReference>
<dbReference type="SMART" id="SM01303">
    <property type="entry name" value="RasGEF_N_2"/>
    <property type="match status" value="1"/>
</dbReference>
<dbReference type="Pfam" id="PF14668">
    <property type="entry name" value="RICTOR_V"/>
    <property type="match status" value="1"/>
</dbReference>
<accession>A0A1Q3EEP9</accession>
<dbReference type="InterPro" id="IPR029453">
    <property type="entry name" value="Rictor_IV"/>
</dbReference>
<feature type="domain" description="Rapamycin-insensitive companion of mTOR N-terminal" evidence="4">
    <location>
        <begin position="489"/>
        <end position="854"/>
    </location>
</feature>
<dbReference type="Gene3D" id="3.20.20.100">
    <property type="entry name" value="NADP-dependent oxidoreductase domain"/>
    <property type="match status" value="1"/>
</dbReference>
<dbReference type="InterPro" id="IPR029451">
    <property type="entry name" value="RICTOR_M"/>
</dbReference>
<sequence>MSSPVGTPKTKLNIVMGAATFGEEGRPAVRIHDLDEIEALLDIFRLHGHTDVDTAYFYTGGTSEVVLGKIDWKSKGLKLETKLPAIFNEEQKTVHGTEESVSHTYEDIKSHLLKSLKALDSEQLEIFYLHTPDRSTPYEVTMKAIDALHREGYFRRFGISNYTSWEVAELVGICKANGYVVPSVYQGLYNAVHRAVEPELIPCLRKFGISFYAFNPLGGGFFTGRYSSSEDDVGEGTRFDPSAVQGKLYRNRYWNEHYFEATSAIRAIADAHELSMAEVALRWLCHHSVLKRDFGDSVLIGASSLKHVKQNLVDLEKGPLPENVIEALDKGWETVKPIHISSPAPSSITLVVNGTVSDASPDSLSFAELEGKEPKEQLEFLEALIVKENRIKDGAENLLNMRLDDILREKVVSELKTASIRIKAIMDRKAVIETALRKHTRRRGEHERELDERGDDFRTALRNAQDCISSLISFKSEPPDPSNLDKELVKVMTKLVGILQRNLRVRYELTISEIAQSVIFALADTRTKECRAVAYRVLRHSLVDPESVKKLKEQEIDWYIIRSLHRDNKFAVEKEQVIKLIRSIVGVGTVSNGGPGGVPLSEPVLRAFIAVAEQADDPFRFICIQTLAELVILDTDLVDRAGGIRFLLHAAGEGPVEITPILASTFLHIIDSPRTRAYLRVGTDLEIVLTAVTDAYGKGPDHAERMKSYTRVIQVMLRTWSGLMYFCMEEMGAVRSLVDTLRLPSLESREVVLNMFFEIFNIKSPEWYQTFIAGKRLTTYHGLKPPEPEPQERTVQTLKLTDQYIALLILVFTNVGLLEALISIMEEVPTGSVLSRKATLLVGEILQISNRVLPLSVAARIQALPSIFAMASNYDDGQQRLVGASTLSALDSFNRNRTRLEPGVVKTSSRLRANSVDDAVRRGQRQVEQAKLKLGMQMDDKTFQSSLLETQVMLTKDHAKWNFDTLQEIIEGPLLHPKRMDEAIKGARFIRRLMTFFHPFSHRFSDMHRIKMDGIRYLSSEDPFMGQIVKCFAQLDPFNSQAAPDSDPMFSKRRIAETLTYGYLEMLGTLSKHKEGIEILENYKIFTAFYHLSDLKSRDDLIKGIIENLDYSTDGHPRIVLSKALTSSHKRIQLHATQHLGELIRNSPAANSWTLRLLLTQLYDPSVEVRKLAVDYLEEACEAKDILEMVVEMRPVMDHLGEMGNSLLLKFMSTPTGFRYLYDAGYIDREMDIWFEEHNIYYVVQVEVFLSQVFSSNEEEEHTLGFEGTVPPHFYGEMAKTELGCQVLQEKGHFGDFAQFIRQHGHESEDTELIMKLKSVLWAVGNIGATEGGLFFLEEEEIIPAVLSIANKSLIPSVRGTCFFVLGLISTTSQGAEILDDYNWEATLTPMGMPTGLCIPVDVGEFLSLPSWKQHVPDVTSTQLIPPTSEPELEALTAIQKLANTVIANAASRSLARMKSRPEYRSVFTSPAMLYRVFHTISTSRYRLPVRRYIMDLFNIELDEEVVAAMVEASKKFKANSLHPPPKTDLNRRLSMFGNLGRRSSVSDDEDDDEMNEDSSPVLPKREEPAFALRPVHRIAGFAVESIAMGREPG</sequence>
<comment type="caution">
    <text evidence="6">The sequence shown here is derived from an EMBL/GenBank/DDBJ whole genome shotgun (WGS) entry which is preliminary data.</text>
</comment>
<dbReference type="GO" id="GO:0031932">
    <property type="term" value="C:TORC2 complex"/>
    <property type="evidence" value="ECO:0007669"/>
    <property type="project" value="InterPro"/>
</dbReference>
<evidence type="ECO:0000259" key="3">
    <source>
        <dbReference type="SMART" id="SM01307"/>
    </source>
</evidence>
<evidence type="ECO:0000259" key="4">
    <source>
        <dbReference type="SMART" id="SM01308"/>
    </source>
</evidence>
<protein>
    <submittedName>
        <fullName evidence="6">Cytosolic regulator pianissimo</fullName>
    </submittedName>
</protein>
<feature type="domain" description="Rapamycin-insensitive companion of mTOR" evidence="5">
    <location>
        <begin position="1314"/>
        <end position="1386"/>
    </location>
</feature>
<dbReference type="InterPro" id="IPR028267">
    <property type="entry name" value="Pianissimo_N"/>
</dbReference>
<gene>
    <name evidence="6" type="ORF">LENED_007567</name>
</gene>
<dbReference type="InterPro" id="IPR029452">
    <property type="entry name" value="RICTOR_V"/>
</dbReference>
<keyword evidence="7" id="KW-1185">Reference proteome</keyword>
<evidence type="ECO:0000313" key="7">
    <source>
        <dbReference type="Proteomes" id="UP000188533"/>
    </source>
</evidence>
<proteinExistence type="inferred from homology"/>
<feature type="region of interest" description="Disordered" evidence="2">
    <location>
        <begin position="1541"/>
        <end position="1569"/>
    </location>
</feature>
<dbReference type="Pfam" id="PF14664">
    <property type="entry name" value="RICTOR_N"/>
    <property type="match status" value="1"/>
</dbReference>
<dbReference type="InterPro" id="IPR023210">
    <property type="entry name" value="NADP_OxRdtase_dom"/>
</dbReference>
<dbReference type="InterPro" id="IPR036274">
    <property type="entry name" value="HR1_rpt_sf"/>
</dbReference>
<dbReference type="SUPFAM" id="SSF46585">
    <property type="entry name" value="HR1 repeat"/>
    <property type="match status" value="1"/>
</dbReference>
<dbReference type="SUPFAM" id="SSF48371">
    <property type="entry name" value="ARM repeat"/>
    <property type="match status" value="2"/>
</dbReference>
<evidence type="ECO:0000313" key="6">
    <source>
        <dbReference type="EMBL" id="GAW05695.1"/>
    </source>
</evidence>
<dbReference type="SMART" id="SM01310">
    <property type="entry name" value="RICTOR_V"/>
    <property type="match status" value="1"/>
</dbReference>
<reference evidence="6 7" key="1">
    <citation type="submission" date="2016-08" db="EMBL/GenBank/DDBJ databases">
        <authorList>
            <consortium name="Lentinula edodes genome sequencing consortium"/>
            <person name="Sakamoto Y."/>
            <person name="Nakade K."/>
            <person name="Sato S."/>
            <person name="Yoshida Y."/>
            <person name="Miyazaki K."/>
            <person name="Natsume S."/>
            <person name="Konno N."/>
        </authorList>
    </citation>
    <scope>NUCLEOTIDE SEQUENCE [LARGE SCALE GENOMIC DNA]</scope>
    <source>
        <strain evidence="6 7">NBRC 111202</strain>
    </source>
</reference>
<feature type="compositionally biased region" description="Acidic residues" evidence="2">
    <location>
        <begin position="1547"/>
        <end position="1557"/>
    </location>
</feature>
<dbReference type="STRING" id="5353.A0A1Q3EEP9"/>
<dbReference type="Pfam" id="PF14666">
    <property type="entry name" value="RICTOR_M"/>
    <property type="match status" value="1"/>
</dbReference>
<dbReference type="CDD" id="cd19075">
    <property type="entry name" value="AKR_AKR7A1-5"/>
    <property type="match status" value="1"/>
</dbReference>
<feature type="domain" description="Rapamycin-insensitive companion of mTOR middle" evidence="3">
    <location>
        <begin position="938"/>
        <end position="1146"/>
    </location>
</feature>
<comment type="similarity">
    <text evidence="1">Belongs to the RICTOR family.</text>
</comment>
<dbReference type="Proteomes" id="UP000188533">
    <property type="component" value="Unassembled WGS sequence"/>
</dbReference>